<evidence type="ECO:0000256" key="6">
    <source>
        <dbReference type="PIRNR" id="PIRNR000446"/>
    </source>
</evidence>
<dbReference type="SMART" id="SM00827">
    <property type="entry name" value="PKS_AT"/>
    <property type="match status" value="1"/>
</dbReference>
<dbReference type="HOGENOM" id="CLU_030558_1_3_6"/>
<keyword evidence="3 6" id="KW-0808">Transferase</keyword>
<dbReference type="SUPFAM" id="SSF52151">
    <property type="entry name" value="FabD/lysophospholipase-like"/>
    <property type="match status" value="1"/>
</dbReference>
<dbReference type="PANTHER" id="PTHR42681">
    <property type="entry name" value="MALONYL-COA-ACYL CARRIER PROTEIN TRANSACYLASE, MITOCHONDRIAL"/>
    <property type="match status" value="1"/>
</dbReference>
<dbReference type="InterPro" id="IPR004410">
    <property type="entry name" value="Malonyl_CoA-ACP_transAc_FabD"/>
</dbReference>
<evidence type="ECO:0000256" key="5">
    <source>
        <dbReference type="ARBA" id="ARBA00048462"/>
    </source>
</evidence>
<evidence type="ECO:0000313" key="9">
    <source>
        <dbReference type="EMBL" id="AJQ95778.1"/>
    </source>
</evidence>
<protein>
    <recommendedName>
        <fullName evidence="2 6">Malonyl CoA-acyl carrier protein transacylase</fullName>
        <ecNumber evidence="1 6">2.3.1.39</ecNumber>
    </recommendedName>
</protein>
<dbReference type="EMBL" id="BK010667">
    <property type="protein sequence ID" value="DAC80059.1"/>
    <property type="molecule type" value="Genomic_DNA"/>
</dbReference>
<dbReference type="SUPFAM" id="SSF55048">
    <property type="entry name" value="Probable ACP-binding domain of malonyl-CoA ACP transacylase"/>
    <property type="match status" value="1"/>
</dbReference>
<keyword evidence="11" id="KW-1185">Reference proteome</keyword>
<evidence type="ECO:0000256" key="3">
    <source>
        <dbReference type="ARBA" id="ARBA00022679"/>
    </source>
</evidence>
<name>A0A0C5VQW5_9GAMM</name>
<feature type="active site" evidence="7">
    <location>
        <position position="88"/>
    </location>
</feature>
<dbReference type="InterPro" id="IPR001227">
    <property type="entry name" value="Ac_transferase_dom_sf"/>
</dbReference>
<evidence type="ECO:0000313" key="11">
    <source>
        <dbReference type="Proteomes" id="UP000032266"/>
    </source>
</evidence>
<dbReference type="PANTHER" id="PTHR42681:SF1">
    <property type="entry name" value="MALONYL-COA-ACYL CARRIER PROTEIN TRANSACYLASE, MITOCHONDRIAL"/>
    <property type="match status" value="1"/>
</dbReference>
<dbReference type="GO" id="GO:0005829">
    <property type="term" value="C:cytosol"/>
    <property type="evidence" value="ECO:0007669"/>
    <property type="project" value="TreeGrafter"/>
</dbReference>
<dbReference type="GO" id="GO:0006633">
    <property type="term" value="P:fatty acid biosynthetic process"/>
    <property type="evidence" value="ECO:0007669"/>
    <property type="project" value="TreeGrafter"/>
</dbReference>
<evidence type="ECO:0000256" key="7">
    <source>
        <dbReference type="PIRSR" id="PIRSR000446-1"/>
    </source>
</evidence>
<comment type="similarity">
    <text evidence="6">Belongs to the fabD family.</text>
</comment>
<feature type="active site" evidence="7">
    <location>
        <position position="193"/>
    </location>
</feature>
<dbReference type="NCBIfam" id="TIGR00128">
    <property type="entry name" value="fabD"/>
    <property type="match status" value="1"/>
</dbReference>
<dbReference type="Gene3D" id="3.30.70.250">
    <property type="entry name" value="Malonyl-CoA ACP transacylase, ACP-binding"/>
    <property type="match status" value="1"/>
</dbReference>
<dbReference type="Proteomes" id="UP000032266">
    <property type="component" value="Chromosome"/>
</dbReference>
<dbReference type="InterPro" id="IPR014043">
    <property type="entry name" value="Acyl_transferase_dom"/>
</dbReference>
<comment type="catalytic activity">
    <reaction evidence="5 6">
        <text>holo-[ACP] + malonyl-CoA = malonyl-[ACP] + CoA</text>
        <dbReference type="Rhea" id="RHEA:41792"/>
        <dbReference type="Rhea" id="RHEA-COMP:9623"/>
        <dbReference type="Rhea" id="RHEA-COMP:9685"/>
        <dbReference type="ChEBI" id="CHEBI:57287"/>
        <dbReference type="ChEBI" id="CHEBI:57384"/>
        <dbReference type="ChEBI" id="CHEBI:64479"/>
        <dbReference type="ChEBI" id="CHEBI:78449"/>
        <dbReference type="EC" id="2.3.1.39"/>
    </reaction>
</comment>
<dbReference type="InterPro" id="IPR016036">
    <property type="entry name" value="Malonyl_transacylase_ACP-bd"/>
</dbReference>
<dbReference type="OrthoDB" id="9808564at2"/>
<gene>
    <name evidence="10" type="primary">tarB</name>
    <name evidence="9" type="ORF">YC6258_03742</name>
</gene>
<dbReference type="InterPro" id="IPR050858">
    <property type="entry name" value="Mal-CoA-ACP_Trans/PKS_FabD"/>
</dbReference>
<sequence length="289" mass="31438">MTDLCLFPGQGSQAPGMGKELFDRYPHLIKNASDCLGYDVKDKCLTASASDLARTEVTQPLLYLVSALSYLHHVQETGVVPEYLAGHSLGEYVALFAAGCFDFMSGLEIVAERGRLMSEVSGGSMFAVVGLPPEDIIDQLNQLSFDQLTIANYNDHSQTVIAGYCQDAQKLQDSLCAAGAKHVIPLKVSACFHTHYMKSTAEQLAAFLSRYRLSSPRIKVVANLTGQPYKPGDDVADILVKQVYSPVLWLQSMEYVLPKVDSWSELGPGKVLTGIVTRIQNSLTSSPIA</sequence>
<dbReference type="KEGG" id="gsn:YC6258_03742"/>
<dbReference type="RefSeq" id="WP_044617967.1">
    <property type="nucleotide sequence ID" value="NZ_CP007142.1"/>
</dbReference>
<dbReference type="STRING" id="1445510.YC6258_03742"/>
<reference evidence="9 11" key="1">
    <citation type="submission" date="2014-01" db="EMBL/GenBank/DDBJ databases">
        <title>Full genme sequencing of cellulolytic bacterium Gynuella sunshinyii YC6258T gen. nov., sp. nov.</title>
        <authorList>
            <person name="Khan H."/>
            <person name="Chung E.J."/>
            <person name="Chung Y.R."/>
        </authorList>
    </citation>
    <scope>NUCLEOTIDE SEQUENCE [LARGE SCALE GENOMIC DNA]</scope>
    <source>
        <strain evidence="9 11">YC6258</strain>
    </source>
</reference>
<evidence type="ECO:0000256" key="1">
    <source>
        <dbReference type="ARBA" id="ARBA00013258"/>
    </source>
</evidence>
<proteinExistence type="inferred from homology"/>
<dbReference type="EC" id="2.3.1.39" evidence="1 6"/>
<organism evidence="9 11">
    <name type="scientific">Gynuella sunshinyii YC6258</name>
    <dbReference type="NCBI Taxonomy" id="1445510"/>
    <lineage>
        <taxon>Bacteria</taxon>
        <taxon>Pseudomonadati</taxon>
        <taxon>Pseudomonadota</taxon>
        <taxon>Gammaproteobacteria</taxon>
        <taxon>Oceanospirillales</taxon>
        <taxon>Saccharospirillaceae</taxon>
        <taxon>Gynuella</taxon>
    </lineage>
</organism>
<keyword evidence="4 6" id="KW-0012">Acyltransferase</keyword>
<evidence type="ECO:0000313" key="10">
    <source>
        <dbReference type="EMBL" id="DAC80059.1"/>
    </source>
</evidence>
<dbReference type="Gene3D" id="3.40.366.10">
    <property type="entry name" value="Malonyl-Coenzyme A Acyl Carrier Protein, domain 2"/>
    <property type="match status" value="1"/>
</dbReference>
<evidence type="ECO:0000256" key="2">
    <source>
        <dbReference type="ARBA" id="ARBA00018953"/>
    </source>
</evidence>
<dbReference type="InterPro" id="IPR024925">
    <property type="entry name" value="Malonyl_CoA-ACP_transAc"/>
</dbReference>
<dbReference type="EMBL" id="CP007142">
    <property type="protein sequence ID" value="AJQ95778.1"/>
    <property type="molecule type" value="Genomic_DNA"/>
</dbReference>
<dbReference type="InterPro" id="IPR016035">
    <property type="entry name" value="Acyl_Trfase/lysoPLipase"/>
</dbReference>
<accession>A0A0C5VQW5</accession>
<dbReference type="PATRIC" id="fig|1445510.3.peg.3719"/>
<evidence type="ECO:0000256" key="4">
    <source>
        <dbReference type="ARBA" id="ARBA00023315"/>
    </source>
</evidence>
<feature type="domain" description="Malonyl-CoA:ACP transacylase (MAT)" evidence="8">
    <location>
        <begin position="6"/>
        <end position="288"/>
    </location>
</feature>
<reference evidence="10" key="2">
    <citation type="journal article" date="2019" name="Nat. Chem. Biol.">
        <title>Automated structure prediction of trans-acyltransferase polyketide synthase products.</title>
        <authorList>
            <person name="Helfrich E.J.N."/>
            <person name="Ueoka R."/>
            <person name="Dolev A."/>
            <person name="Rust M."/>
            <person name="Meoded R.A."/>
            <person name="Bhushan A."/>
            <person name="Califano G."/>
            <person name="Costa R."/>
            <person name="Gugger M."/>
            <person name="Steinbeck C."/>
            <person name="Moreno P."/>
            <person name="Piel J."/>
        </authorList>
    </citation>
    <scope>NUCLEOTIDE SEQUENCE</scope>
    <source>
        <strain evidence="10">YC6258</strain>
    </source>
</reference>
<evidence type="ECO:0000259" key="8">
    <source>
        <dbReference type="SMART" id="SM00827"/>
    </source>
</evidence>
<dbReference type="PIRSF" id="PIRSF000446">
    <property type="entry name" value="Mct"/>
    <property type="match status" value="1"/>
</dbReference>
<dbReference type="Pfam" id="PF00698">
    <property type="entry name" value="Acyl_transf_1"/>
    <property type="match status" value="1"/>
</dbReference>
<dbReference type="AlphaFoldDB" id="A0A0C5VQW5"/>
<dbReference type="GO" id="GO:0004314">
    <property type="term" value="F:[acyl-carrier-protein] S-malonyltransferase activity"/>
    <property type="evidence" value="ECO:0007669"/>
    <property type="project" value="UniProtKB-EC"/>
</dbReference>